<accession>A0AAE0SG66</accession>
<feature type="repeat" description="RCC1" evidence="2">
    <location>
        <begin position="2"/>
        <end position="55"/>
    </location>
</feature>
<name>A0AAE0SG66_9BIVA</name>
<dbReference type="PRINTS" id="PR00633">
    <property type="entry name" value="RCCNDNSATION"/>
</dbReference>
<organism evidence="3 4">
    <name type="scientific">Potamilus streckersoni</name>
    <dbReference type="NCBI Taxonomy" id="2493646"/>
    <lineage>
        <taxon>Eukaryota</taxon>
        <taxon>Metazoa</taxon>
        <taxon>Spiralia</taxon>
        <taxon>Lophotrochozoa</taxon>
        <taxon>Mollusca</taxon>
        <taxon>Bivalvia</taxon>
        <taxon>Autobranchia</taxon>
        <taxon>Heteroconchia</taxon>
        <taxon>Palaeoheterodonta</taxon>
        <taxon>Unionida</taxon>
        <taxon>Unionoidea</taxon>
        <taxon>Unionidae</taxon>
        <taxon>Ambleminae</taxon>
        <taxon>Lampsilini</taxon>
        <taxon>Potamilus</taxon>
    </lineage>
</organism>
<dbReference type="SUPFAM" id="SSF50985">
    <property type="entry name" value="RCC1/BLIP-II"/>
    <property type="match status" value="1"/>
</dbReference>
<dbReference type="Pfam" id="PF00415">
    <property type="entry name" value="RCC1"/>
    <property type="match status" value="2"/>
</dbReference>
<gene>
    <name evidence="3" type="ORF">CHS0354_028419</name>
</gene>
<evidence type="ECO:0000256" key="2">
    <source>
        <dbReference type="PROSITE-ProRule" id="PRU00235"/>
    </source>
</evidence>
<evidence type="ECO:0000313" key="3">
    <source>
        <dbReference type="EMBL" id="KAK3591312.1"/>
    </source>
</evidence>
<evidence type="ECO:0000313" key="4">
    <source>
        <dbReference type="Proteomes" id="UP001195483"/>
    </source>
</evidence>
<dbReference type="PANTHER" id="PTHR22872">
    <property type="entry name" value="BTK-BINDING PROTEIN-RELATED"/>
    <property type="match status" value="1"/>
</dbReference>
<dbReference type="InterPro" id="IPR051625">
    <property type="entry name" value="Signaling_Regulatory_Domain"/>
</dbReference>
<evidence type="ECO:0000256" key="1">
    <source>
        <dbReference type="ARBA" id="ARBA00022737"/>
    </source>
</evidence>
<keyword evidence="1" id="KW-0677">Repeat</keyword>
<reference evidence="3" key="1">
    <citation type="journal article" date="2021" name="Genome Biol. Evol.">
        <title>A High-Quality Reference Genome for a Parasitic Bivalve with Doubly Uniparental Inheritance (Bivalvia: Unionida).</title>
        <authorList>
            <person name="Smith C.H."/>
        </authorList>
    </citation>
    <scope>NUCLEOTIDE SEQUENCE</scope>
    <source>
        <strain evidence="3">CHS0354</strain>
    </source>
</reference>
<dbReference type="Proteomes" id="UP001195483">
    <property type="component" value="Unassembled WGS sequence"/>
</dbReference>
<keyword evidence="4" id="KW-1185">Reference proteome</keyword>
<dbReference type="InterPro" id="IPR000408">
    <property type="entry name" value="Reg_chr_condens"/>
</dbReference>
<sequence length="100" mass="11234">MFTVLGWGSNQHAQLGIGYTEEGGVIKPQVIHDLQDNEIEDISNGDRHSLFLSRTGKVYSCGDNEWGQLGQDRSLSHPDNLADKEYFQFLHVDERSISGK</sequence>
<dbReference type="InterPro" id="IPR009091">
    <property type="entry name" value="RCC1/BLIP-II"/>
</dbReference>
<dbReference type="PROSITE" id="PS50012">
    <property type="entry name" value="RCC1_3"/>
    <property type="match status" value="1"/>
</dbReference>
<comment type="caution">
    <text evidence="3">The sequence shown here is derived from an EMBL/GenBank/DDBJ whole genome shotgun (WGS) entry which is preliminary data.</text>
</comment>
<protein>
    <submittedName>
        <fullName evidence="3">Uncharacterized protein</fullName>
    </submittedName>
</protein>
<reference evidence="3" key="3">
    <citation type="submission" date="2023-05" db="EMBL/GenBank/DDBJ databases">
        <authorList>
            <person name="Smith C.H."/>
        </authorList>
    </citation>
    <scope>NUCLEOTIDE SEQUENCE</scope>
    <source>
        <strain evidence="3">CHS0354</strain>
        <tissue evidence="3">Mantle</tissue>
    </source>
</reference>
<reference evidence="3" key="2">
    <citation type="journal article" date="2021" name="Genome Biol. Evol.">
        <title>Developing a high-quality reference genome for a parasitic bivalve with doubly uniparental inheritance (Bivalvia: Unionida).</title>
        <authorList>
            <person name="Smith C.H."/>
        </authorList>
    </citation>
    <scope>NUCLEOTIDE SEQUENCE</scope>
    <source>
        <strain evidence="3">CHS0354</strain>
        <tissue evidence="3">Mantle</tissue>
    </source>
</reference>
<dbReference type="EMBL" id="JAEAOA010001700">
    <property type="protein sequence ID" value="KAK3591312.1"/>
    <property type="molecule type" value="Genomic_DNA"/>
</dbReference>
<proteinExistence type="predicted"/>
<dbReference type="Gene3D" id="2.130.10.30">
    <property type="entry name" value="Regulator of chromosome condensation 1/beta-lactamase-inhibitor protein II"/>
    <property type="match status" value="1"/>
</dbReference>
<dbReference type="AlphaFoldDB" id="A0AAE0SG66"/>